<dbReference type="Pfam" id="PF00293">
    <property type="entry name" value="NUDIX"/>
    <property type="match status" value="1"/>
</dbReference>
<dbReference type="InterPro" id="IPR013024">
    <property type="entry name" value="GGCT-like"/>
</dbReference>
<protein>
    <recommendedName>
        <fullName evidence="4">ADP-ribose pyrophosphatase</fullName>
        <ecNumber evidence="3">3.6.1.13</ecNumber>
    </recommendedName>
    <alternativeName>
        <fullName evidence="9">ADP-ribose diphosphatase</fullName>
    </alternativeName>
    <alternativeName>
        <fullName evidence="11">ADP-ribose phosphohydrolase</fullName>
    </alternativeName>
    <alternativeName>
        <fullName evidence="10">Adenosine diphosphoribose pyrophosphatase</fullName>
    </alternativeName>
</protein>
<dbReference type="CDD" id="cd24155">
    <property type="entry name" value="NUDIX_ADPRase"/>
    <property type="match status" value="1"/>
</dbReference>
<dbReference type="GO" id="GO:0019144">
    <property type="term" value="F:ADP-sugar diphosphatase activity"/>
    <property type="evidence" value="ECO:0007669"/>
    <property type="project" value="TreeGrafter"/>
</dbReference>
<dbReference type="Gene3D" id="3.10.490.10">
    <property type="entry name" value="Gamma-glutamyl cyclotransferase-like"/>
    <property type="match status" value="1"/>
</dbReference>
<evidence type="ECO:0000256" key="2">
    <source>
        <dbReference type="ARBA" id="ARBA00007482"/>
    </source>
</evidence>
<dbReference type="OrthoDB" id="5292471at2"/>
<evidence type="ECO:0000313" key="16">
    <source>
        <dbReference type="EMBL" id="SEF50165.1"/>
    </source>
</evidence>
<name>A0A1H5SI46_9RHOB</name>
<dbReference type="EMBL" id="FNVD01000001">
    <property type="protein sequence ID" value="SEF50165.1"/>
    <property type="molecule type" value="Genomic_DNA"/>
</dbReference>
<comment type="catalytic activity">
    <reaction evidence="12">
        <text>ADP-D-ribose + H2O = D-ribose 5-phosphate + AMP + 2 H(+)</text>
        <dbReference type="Rhea" id="RHEA:10412"/>
        <dbReference type="ChEBI" id="CHEBI:15377"/>
        <dbReference type="ChEBI" id="CHEBI:15378"/>
        <dbReference type="ChEBI" id="CHEBI:57967"/>
        <dbReference type="ChEBI" id="CHEBI:78346"/>
        <dbReference type="ChEBI" id="CHEBI:456215"/>
        <dbReference type="EC" id="3.6.1.13"/>
    </reaction>
</comment>
<keyword evidence="5 13" id="KW-0479">Metal-binding</keyword>
<dbReference type="GO" id="GO:0046872">
    <property type="term" value="F:metal ion binding"/>
    <property type="evidence" value="ECO:0007669"/>
    <property type="project" value="UniProtKB-KW"/>
</dbReference>
<evidence type="ECO:0000256" key="14">
    <source>
        <dbReference type="PIRSR" id="PIRSR604385-3"/>
    </source>
</evidence>
<evidence type="ECO:0000256" key="1">
    <source>
        <dbReference type="ARBA" id="ARBA00001946"/>
    </source>
</evidence>
<dbReference type="PROSITE" id="PS00893">
    <property type="entry name" value="NUDIX_BOX"/>
    <property type="match status" value="1"/>
</dbReference>
<evidence type="ECO:0000259" key="15">
    <source>
        <dbReference type="PROSITE" id="PS51462"/>
    </source>
</evidence>
<comment type="function">
    <text evidence="8">Acts on ADP-mannose and ADP-glucose as well as ADP-ribose. Prevents glycogen biosynthesis. The reaction catalyzed by this enzyme is a limiting step of the gluconeogenic process.</text>
</comment>
<evidence type="ECO:0000256" key="13">
    <source>
        <dbReference type="PIRSR" id="PIRSR604385-2"/>
    </source>
</evidence>
<dbReference type="NCBIfam" id="TIGR00052">
    <property type="entry name" value="nudix-type nucleoside diphosphatase, YffH/AdpP family"/>
    <property type="match status" value="1"/>
</dbReference>
<feature type="binding site" evidence="13">
    <location>
        <position position="260"/>
    </location>
    <ligand>
        <name>Mg(2+)</name>
        <dbReference type="ChEBI" id="CHEBI:18420"/>
        <label>1</label>
    </ligand>
</feature>
<dbReference type="PANTHER" id="PTHR11839:SF5">
    <property type="entry name" value="ADP-RIBOSE PYROPHOSPHATASE"/>
    <property type="match status" value="1"/>
</dbReference>
<dbReference type="SUPFAM" id="SSF55811">
    <property type="entry name" value="Nudix"/>
    <property type="match status" value="1"/>
</dbReference>
<dbReference type="PROSITE" id="PS51462">
    <property type="entry name" value="NUDIX"/>
    <property type="match status" value="1"/>
</dbReference>
<feature type="domain" description="Nudix hydrolase" evidence="15">
    <location>
        <begin position="218"/>
        <end position="358"/>
    </location>
</feature>
<evidence type="ECO:0000256" key="8">
    <source>
        <dbReference type="ARBA" id="ARBA00025164"/>
    </source>
</evidence>
<comment type="similarity">
    <text evidence="2">Belongs to the Nudix hydrolase family. NudF subfamily.</text>
</comment>
<dbReference type="Gene3D" id="3.90.79.10">
    <property type="entry name" value="Nucleoside Triphosphate Pyrophosphohydrolase"/>
    <property type="match status" value="1"/>
</dbReference>
<feature type="binding site" evidence="13">
    <location>
        <position position="276"/>
    </location>
    <ligand>
        <name>Mg(2+)</name>
        <dbReference type="ChEBI" id="CHEBI:18420"/>
        <label>1</label>
    </ligand>
</feature>
<dbReference type="GO" id="GO:0006753">
    <property type="term" value="P:nucleoside phosphate metabolic process"/>
    <property type="evidence" value="ECO:0007669"/>
    <property type="project" value="TreeGrafter"/>
</dbReference>
<dbReference type="RefSeq" id="WP_104006526.1">
    <property type="nucleotide sequence ID" value="NZ_FNVD01000001.1"/>
</dbReference>
<proteinExistence type="inferred from homology"/>
<dbReference type="InterPro" id="IPR036568">
    <property type="entry name" value="GGCT-like_sf"/>
</dbReference>
<dbReference type="GO" id="GO:0019693">
    <property type="term" value="P:ribose phosphate metabolic process"/>
    <property type="evidence" value="ECO:0007669"/>
    <property type="project" value="TreeGrafter"/>
</dbReference>
<dbReference type="InterPro" id="IPR020084">
    <property type="entry name" value="NUDIX_hydrolase_CS"/>
</dbReference>
<evidence type="ECO:0000256" key="3">
    <source>
        <dbReference type="ARBA" id="ARBA00012453"/>
    </source>
</evidence>
<dbReference type="InterPro" id="IPR015797">
    <property type="entry name" value="NUDIX_hydrolase-like_dom_sf"/>
</dbReference>
<evidence type="ECO:0000256" key="11">
    <source>
        <dbReference type="ARBA" id="ARBA00033056"/>
    </source>
</evidence>
<comment type="cofactor">
    <cofactor evidence="1 13">
        <name>Mg(2+)</name>
        <dbReference type="ChEBI" id="CHEBI:18420"/>
    </cofactor>
</comment>
<dbReference type="PANTHER" id="PTHR11839">
    <property type="entry name" value="UDP/ADP-SUGAR PYROPHOSPHATASE"/>
    <property type="match status" value="1"/>
</dbReference>
<dbReference type="Pfam" id="PF06094">
    <property type="entry name" value="GGACT"/>
    <property type="match status" value="1"/>
</dbReference>
<feature type="binding site" evidence="13">
    <location>
        <position position="329"/>
    </location>
    <ligand>
        <name>Mg(2+)</name>
        <dbReference type="ChEBI" id="CHEBI:18420"/>
        <label>1</label>
    </ligand>
</feature>
<dbReference type="CDD" id="cd06661">
    <property type="entry name" value="GGCT_like"/>
    <property type="match status" value="1"/>
</dbReference>
<keyword evidence="17" id="KW-1185">Reference proteome</keyword>
<dbReference type="SUPFAM" id="SSF110857">
    <property type="entry name" value="Gamma-glutamyl cyclotransferase-like"/>
    <property type="match status" value="1"/>
</dbReference>
<sequence length="373" mass="41701">MRNLFFFGTLRSLPLLEIILGRKAEQVKTCPARLADHAVHWVEGASYPTIVRRSGATAEGLLARGLTEADIDRLVFYEGGFGYALRPVTVETEAGPVQAEMFCPPEGQDRPGPDWSLEEWERRWGPTSRRAAEEVMAFYGRLSPQKIARRFPQIRRRAWCWVQAQSRPEDGTHDVARDVEILDHKRAHLNFFGIEEARLRFRRFDGTMSAPIERSAQMVGDAAVVLPYDPRLDRVLLIQQFRAPVFLAGDPAPWVWEPVAGLVDPGETPEETARREAVEEAGVTLDRLERVGKSFASTGSSGEFLHLYVGIADLAGAGQGTGGLDAEGEDILPRRFSFDALMEMVDRGAVRDMPLLATALWLGRHRDRLRKGA</sequence>
<feature type="binding site" evidence="13">
    <location>
        <position position="280"/>
    </location>
    <ligand>
        <name>Mg(2+)</name>
        <dbReference type="ChEBI" id="CHEBI:18420"/>
        <label>1</label>
    </ligand>
</feature>
<keyword evidence="7 13" id="KW-0460">Magnesium</keyword>
<dbReference type="InterPro" id="IPR000086">
    <property type="entry name" value="NUDIX_hydrolase_dom"/>
</dbReference>
<gene>
    <name evidence="16" type="ORF">SAMN05421751_101540</name>
</gene>
<evidence type="ECO:0000256" key="7">
    <source>
        <dbReference type="ARBA" id="ARBA00022842"/>
    </source>
</evidence>
<evidence type="ECO:0000256" key="12">
    <source>
        <dbReference type="ARBA" id="ARBA00049546"/>
    </source>
</evidence>
<dbReference type="GO" id="GO:0005829">
    <property type="term" value="C:cytosol"/>
    <property type="evidence" value="ECO:0007669"/>
    <property type="project" value="TreeGrafter"/>
</dbReference>
<accession>A0A1H5SI46</accession>
<evidence type="ECO:0000256" key="4">
    <source>
        <dbReference type="ARBA" id="ARBA00013297"/>
    </source>
</evidence>
<dbReference type="Proteomes" id="UP000236742">
    <property type="component" value="Unassembled WGS sequence"/>
</dbReference>
<keyword evidence="6" id="KW-0378">Hydrolase</keyword>
<reference evidence="16 17" key="1">
    <citation type="submission" date="2016-10" db="EMBL/GenBank/DDBJ databases">
        <authorList>
            <person name="de Groot N.N."/>
        </authorList>
    </citation>
    <scope>NUCLEOTIDE SEQUENCE [LARGE SCALE GENOMIC DNA]</scope>
    <source>
        <strain evidence="16 17">DSM 23413</strain>
    </source>
</reference>
<dbReference type="GO" id="GO:0047631">
    <property type="term" value="F:ADP-ribose diphosphatase activity"/>
    <property type="evidence" value="ECO:0007669"/>
    <property type="project" value="UniProtKB-EC"/>
</dbReference>
<dbReference type="EC" id="3.6.1.13" evidence="3"/>
<feature type="short sequence motif" description="Nudix box" evidence="14">
    <location>
        <begin position="261"/>
        <end position="283"/>
    </location>
</feature>
<evidence type="ECO:0000256" key="6">
    <source>
        <dbReference type="ARBA" id="ARBA00022801"/>
    </source>
</evidence>
<dbReference type="AlphaFoldDB" id="A0A1H5SI46"/>
<dbReference type="InterPro" id="IPR009288">
    <property type="entry name" value="AIG2-like_dom"/>
</dbReference>
<evidence type="ECO:0000256" key="5">
    <source>
        <dbReference type="ARBA" id="ARBA00022723"/>
    </source>
</evidence>
<dbReference type="InterPro" id="IPR004385">
    <property type="entry name" value="NDP_pyrophosphatase"/>
</dbReference>
<evidence type="ECO:0000256" key="9">
    <source>
        <dbReference type="ARBA" id="ARBA00030162"/>
    </source>
</evidence>
<evidence type="ECO:0000256" key="10">
    <source>
        <dbReference type="ARBA" id="ARBA00030308"/>
    </source>
</evidence>
<evidence type="ECO:0000313" key="17">
    <source>
        <dbReference type="Proteomes" id="UP000236742"/>
    </source>
</evidence>
<organism evidence="16 17">
    <name type="scientific">Jhaorihella thermophila</name>
    <dbReference type="NCBI Taxonomy" id="488547"/>
    <lineage>
        <taxon>Bacteria</taxon>
        <taxon>Pseudomonadati</taxon>
        <taxon>Pseudomonadota</taxon>
        <taxon>Alphaproteobacteria</taxon>
        <taxon>Rhodobacterales</taxon>
        <taxon>Paracoccaceae</taxon>
        <taxon>Jhaorihella</taxon>
    </lineage>
</organism>